<organism evidence="2 3">
    <name type="scientific">Armillaria gallica</name>
    <name type="common">Bulbous honey fungus</name>
    <name type="synonym">Armillaria bulbosa</name>
    <dbReference type="NCBI Taxonomy" id="47427"/>
    <lineage>
        <taxon>Eukaryota</taxon>
        <taxon>Fungi</taxon>
        <taxon>Dikarya</taxon>
        <taxon>Basidiomycota</taxon>
        <taxon>Agaricomycotina</taxon>
        <taxon>Agaricomycetes</taxon>
        <taxon>Agaricomycetidae</taxon>
        <taxon>Agaricales</taxon>
        <taxon>Marasmiineae</taxon>
        <taxon>Physalacriaceae</taxon>
        <taxon>Armillaria</taxon>
    </lineage>
</organism>
<gene>
    <name evidence="2" type="ORF">ARMGADRAFT_1037692</name>
</gene>
<dbReference type="Proteomes" id="UP000217790">
    <property type="component" value="Unassembled WGS sequence"/>
</dbReference>
<evidence type="ECO:0000313" key="2">
    <source>
        <dbReference type="EMBL" id="PBK83702.1"/>
    </source>
</evidence>
<protein>
    <submittedName>
        <fullName evidence="2">Uncharacterized protein</fullName>
    </submittedName>
</protein>
<sequence>MDLEACARLAKERRRKQDDSPTDHLLWLEVHEPLGKSPLQPQNQNDVKQKKRRLHLILLFLMRLRSFMHDIKGTQHRRSRVSGTEPGASVDGSEKRRRSVYFPRSCTAWIETKLEKRQVKEMPALETFTKNQPSAPNCQLVPMPRVIRTCPVWKTLMEVYAGIFMFLLMCCESRRCGWEKKRVELTWRVGVRDTRVERTTLHVPPYISCRLLNNPSAVSRMFLEVVAMGPAGIDSDRCFEVAVSVEMKRHEVSHVVMTRSKSQNPFLDMHPVIKVNNRDIVALEEEGCPTPASQSAQVGIPFVRHMAT</sequence>
<dbReference type="EMBL" id="KZ293704">
    <property type="protein sequence ID" value="PBK83702.1"/>
    <property type="molecule type" value="Genomic_DNA"/>
</dbReference>
<proteinExistence type="predicted"/>
<evidence type="ECO:0000256" key="1">
    <source>
        <dbReference type="SAM" id="MobiDB-lite"/>
    </source>
</evidence>
<reference evidence="3" key="1">
    <citation type="journal article" date="2017" name="Nat. Ecol. Evol.">
        <title>Genome expansion and lineage-specific genetic innovations in the forest pathogenic fungi Armillaria.</title>
        <authorList>
            <person name="Sipos G."/>
            <person name="Prasanna A.N."/>
            <person name="Walter M.C."/>
            <person name="O'Connor E."/>
            <person name="Balint B."/>
            <person name="Krizsan K."/>
            <person name="Kiss B."/>
            <person name="Hess J."/>
            <person name="Varga T."/>
            <person name="Slot J."/>
            <person name="Riley R."/>
            <person name="Boka B."/>
            <person name="Rigling D."/>
            <person name="Barry K."/>
            <person name="Lee J."/>
            <person name="Mihaltcheva S."/>
            <person name="LaButti K."/>
            <person name="Lipzen A."/>
            <person name="Waldron R."/>
            <person name="Moloney N.M."/>
            <person name="Sperisen C."/>
            <person name="Kredics L."/>
            <person name="Vagvoelgyi C."/>
            <person name="Patrignani A."/>
            <person name="Fitzpatrick D."/>
            <person name="Nagy I."/>
            <person name="Doyle S."/>
            <person name="Anderson J.B."/>
            <person name="Grigoriev I.V."/>
            <person name="Gueldener U."/>
            <person name="Muensterkoetter M."/>
            <person name="Nagy L.G."/>
        </authorList>
    </citation>
    <scope>NUCLEOTIDE SEQUENCE [LARGE SCALE GENOMIC DNA]</scope>
    <source>
        <strain evidence="3">Ar21-2</strain>
    </source>
</reference>
<keyword evidence="3" id="KW-1185">Reference proteome</keyword>
<dbReference type="AlphaFoldDB" id="A0A2H3CWY5"/>
<feature type="region of interest" description="Disordered" evidence="1">
    <location>
        <begin position="73"/>
        <end position="96"/>
    </location>
</feature>
<dbReference type="InParanoid" id="A0A2H3CWY5"/>
<accession>A0A2H3CWY5</accession>
<name>A0A2H3CWY5_ARMGA</name>
<evidence type="ECO:0000313" key="3">
    <source>
        <dbReference type="Proteomes" id="UP000217790"/>
    </source>
</evidence>